<reference evidence="2 4" key="2">
    <citation type="submission" date="2016-10" db="EMBL/GenBank/DDBJ databases">
        <authorList>
            <person name="Varghese N."/>
            <person name="Submissions S."/>
        </authorList>
    </citation>
    <scope>NUCLEOTIDE SEQUENCE [LARGE SCALE GENOMIC DNA]</scope>
    <source>
        <strain evidence="2 4">DSW-5</strain>
    </source>
</reference>
<evidence type="ECO:0000313" key="3">
    <source>
        <dbReference type="Proteomes" id="UP000037716"/>
    </source>
</evidence>
<dbReference type="OrthoDB" id="1203142at2"/>
<evidence type="ECO:0000313" key="1">
    <source>
        <dbReference type="EMBL" id="KOY51230.1"/>
    </source>
</evidence>
<proteinExistence type="predicted"/>
<keyword evidence="4" id="KW-1185">Reference proteome</keyword>
<dbReference type="Proteomes" id="UP000037716">
    <property type="component" value="Unassembled WGS sequence"/>
</dbReference>
<dbReference type="AlphaFoldDB" id="A0A0N0CF17"/>
<dbReference type="PROSITE" id="PS51257">
    <property type="entry name" value="PROKAR_LIPOPROTEIN"/>
    <property type="match status" value="1"/>
</dbReference>
<organism evidence="1 3">
    <name type="scientific">Polaribacter dokdonensis DSW-5</name>
    <dbReference type="NCBI Taxonomy" id="1300348"/>
    <lineage>
        <taxon>Bacteria</taxon>
        <taxon>Pseudomonadati</taxon>
        <taxon>Bacteroidota</taxon>
        <taxon>Flavobacteriia</taxon>
        <taxon>Flavobacteriales</taxon>
        <taxon>Flavobacteriaceae</taxon>
    </lineage>
</organism>
<dbReference type="Proteomes" id="UP000183071">
    <property type="component" value="Unassembled WGS sequence"/>
</dbReference>
<dbReference type="STRING" id="1300348.I602_790"/>
<protein>
    <recommendedName>
        <fullName evidence="5">Lipoprotein</fullName>
    </recommendedName>
</protein>
<dbReference type="EMBL" id="FNUE01000001">
    <property type="protein sequence ID" value="SEE15949.1"/>
    <property type="molecule type" value="Genomic_DNA"/>
</dbReference>
<dbReference type="RefSeq" id="WP_053973438.1">
    <property type="nucleotide sequence ID" value="NZ_FNUE01000001.1"/>
</dbReference>
<name>A0A0N0CF17_9FLAO</name>
<evidence type="ECO:0008006" key="5">
    <source>
        <dbReference type="Google" id="ProtNLM"/>
    </source>
</evidence>
<accession>A0A0N0CF17</accession>
<gene>
    <name evidence="1" type="ORF">I602_790</name>
    <name evidence="2" type="ORF">SAMN05444353_0988</name>
</gene>
<reference evidence="1 3" key="1">
    <citation type="submission" date="2015-07" db="EMBL/GenBank/DDBJ databases">
        <title>Genome of Polaribacter dokdonenesis DSW-5, isolated from seawater off Dokdo in Korea.</title>
        <authorList>
            <person name="Yoon K."/>
            <person name="Song J.Y."/>
            <person name="Kim J.F."/>
        </authorList>
    </citation>
    <scope>NUCLEOTIDE SEQUENCE [LARGE SCALE GENOMIC DNA]</scope>
    <source>
        <strain evidence="1 3">DSW-5</strain>
    </source>
</reference>
<evidence type="ECO:0000313" key="4">
    <source>
        <dbReference type="Proteomes" id="UP000183071"/>
    </source>
</evidence>
<evidence type="ECO:0000313" key="2">
    <source>
        <dbReference type="EMBL" id="SEE15949.1"/>
    </source>
</evidence>
<dbReference type="PATRIC" id="fig|1300348.6.peg.789"/>
<comment type="caution">
    <text evidence="1">The sequence shown here is derived from an EMBL/GenBank/DDBJ whole genome shotgun (WGS) entry which is preliminary data.</text>
</comment>
<sequence length="195" mass="23437">MIKKILIVGLIAAIYSCSSTKRVEKRCKDNPFEELDSLQRANQKLNYTILKPKDWKKGKTSNGDSYFLEDKYIDSLNYYSRKAHVYIGLNKIRKECSQSFSIDDYLHYFVNYRSKWFPKDKFKYLLLKGKHKIYGDMYIVKYSEKINTKVSYTRSFFLFFKDNKGYNIQYVAKPKYYDTYLPEVEKMVNSFRMLD</sequence>
<dbReference type="EMBL" id="LGBR01000001">
    <property type="protein sequence ID" value="KOY51230.1"/>
    <property type="molecule type" value="Genomic_DNA"/>
</dbReference>